<dbReference type="Proteomes" id="UP000688137">
    <property type="component" value="Unassembled WGS sequence"/>
</dbReference>
<gene>
    <name evidence="2" type="ORF">PPRIM_AZ9-3.1.T0040419</name>
</gene>
<evidence type="ECO:0000313" key="3">
    <source>
        <dbReference type="Proteomes" id="UP000688137"/>
    </source>
</evidence>
<feature type="region of interest" description="Disordered" evidence="1">
    <location>
        <begin position="1"/>
        <end position="50"/>
    </location>
</feature>
<dbReference type="AlphaFoldDB" id="A0A8S1JSU4"/>
<dbReference type="EMBL" id="CAJJDM010000001">
    <property type="protein sequence ID" value="CAD8043196.1"/>
    <property type="molecule type" value="Genomic_DNA"/>
</dbReference>
<sequence>MSMKQEEAAQVRKSSRQKKMTENFKEMLQEIKEQKPSAKKSDQKQDKYQQKKVQEQKKVYEYGFMTDWLDCIYPHDNGQLFDLEIQFCVLKPKKPTIKKPKKEQTEEGIMSLIQNLLTNLNQNPEQMRRQSEQQIQSVQTTNDGIVVYHPYFKKIEYQSKKPQQIDSIEPTVEFDSLKQKFETIKKTFRPLILI</sequence>
<protein>
    <submittedName>
        <fullName evidence="2">Uncharacterized protein</fullName>
    </submittedName>
</protein>
<keyword evidence="3" id="KW-1185">Reference proteome</keyword>
<comment type="caution">
    <text evidence="2">The sequence shown here is derived from an EMBL/GenBank/DDBJ whole genome shotgun (WGS) entry which is preliminary data.</text>
</comment>
<proteinExistence type="predicted"/>
<feature type="compositionally biased region" description="Basic and acidic residues" evidence="1">
    <location>
        <begin position="1"/>
        <end position="10"/>
    </location>
</feature>
<accession>A0A8S1JSU4</accession>
<name>A0A8S1JSU4_PARPR</name>
<evidence type="ECO:0000313" key="2">
    <source>
        <dbReference type="EMBL" id="CAD8043196.1"/>
    </source>
</evidence>
<organism evidence="2 3">
    <name type="scientific">Paramecium primaurelia</name>
    <dbReference type="NCBI Taxonomy" id="5886"/>
    <lineage>
        <taxon>Eukaryota</taxon>
        <taxon>Sar</taxon>
        <taxon>Alveolata</taxon>
        <taxon>Ciliophora</taxon>
        <taxon>Intramacronucleata</taxon>
        <taxon>Oligohymenophorea</taxon>
        <taxon>Peniculida</taxon>
        <taxon>Parameciidae</taxon>
        <taxon>Paramecium</taxon>
    </lineage>
</organism>
<reference evidence="2" key="1">
    <citation type="submission" date="2021-01" db="EMBL/GenBank/DDBJ databases">
        <authorList>
            <consortium name="Genoscope - CEA"/>
            <person name="William W."/>
        </authorList>
    </citation>
    <scope>NUCLEOTIDE SEQUENCE</scope>
</reference>
<evidence type="ECO:0000256" key="1">
    <source>
        <dbReference type="SAM" id="MobiDB-lite"/>
    </source>
</evidence>
<feature type="compositionally biased region" description="Basic and acidic residues" evidence="1">
    <location>
        <begin position="19"/>
        <end position="50"/>
    </location>
</feature>